<gene>
    <name evidence="2" type="ORF">EDD41_1279</name>
</gene>
<feature type="transmembrane region" description="Helical" evidence="1">
    <location>
        <begin position="32"/>
        <end position="51"/>
    </location>
</feature>
<evidence type="ECO:0000313" key="2">
    <source>
        <dbReference type="EMBL" id="ROR54094.1"/>
    </source>
</evidence>
<accession>A0A3N1ZT94</accession>
<dbReference type="AlphaFoldDB" id="A0A3N1ZT94"/>
<proteinExistence type="predicted"/>
<comment type="caution">
    <text evidence="2">The sequence shown here is derived from an EMBL/GenBank/DDBJ whole genome shotgun (WGS) entry which is preliminary data.</text>
</comment>
<organism evidence="2 3">
    <name type="scientific">Luteococcus japonicus</name>
    <dbReference type="NCBI Taxonomy" id="33984"/>
    <lineage>
        <taxon>Bacteria</taxon>
        <taxon>Bacillati</taxon>
        <taxon>Actinomycetota</taxon>
        <taxon>Actinomycetes</taxon>
        <taxon>Propionibacteriales</taxon>
        <taxon>Propionibacteriaceae</taxon>
        <taxon>Luteococcus</taxon>
    </lineage>
</organism>
<feature type="transmembrane region" description="Helical" evidence="1">
    <location>
        <begin position="106"/>
        <end position="127"/>
    </location>
</feature>
<keyword evidence="1" id="KW-0472">Membrane</keyword>
<evidence type="ECO:0000256" key="1">
    <source>
        <dbReference type="SAM" id="Phobius"/>
    </source>
</evidence>
<evidence type="ECO:0000313" key="3">
    <source>
        <dbReference type="Proteomes" id="UP000275749"/>
    </source>
</evidence>
<dbReference type="EMBL" id="RKHG01000001">
    <property type="protein sequence ID" value="ROR54094.1"/>
    <property type="molecule type" value="Genomic_DNA"/>
</dbReference>
<reference evidence="2 3" key="1">
    <citation type="submission" date="2018-11" db="EMBL/GenBank/DDBJ databases">
        <title>Sequencing the genomes of 1000 actinobacteria strains.</title>
        <authorList>
            <person name="Klenk H.-P."/>
        </authorList>
    </citation>
    <scope>NUCLEOTIDE SEQUENCE [LARGE SCALE GENOMIC DNA]</scope>
    <source>
        <strain evidence="2 3">DSM 10546</strain>
    </source>
</reference>
<feature type="transmembrane region" description="Helical" evidence="1">
    <location>
        <begin position="71"/>
        <end position="94"/>
    </location>
</feature>
<sequence>MAAALPATFVAVTAGGRRRATALLSSDGRGHVRLAAAAFGLTLVIAGLARVSAGWATGTLEPHASGFGPGALALTVGLITLAAFAEGILFRAWLPQAIGVWVRSPWVAHGVTVPLFILGICLAVLTWHFNGIAASTGVHAASNVVLALAPELLTTGANMGGGRPKDRPWTSAT</sequence>
<keyword evidence="1" id="KW-1133">Transmembrane helix</keyword>
<name>A0A3N1ZT94_9ACTN</name>
<dbReference type="Proteomes" id="UP000275749">
    <property type="component" value="Unassembled WGS sequence"/>
</dbReference>
<protein>
    <submittedName>
        <fullName evidence="2">Uncharacterized protein</fullName>
    </submittedName>
</protein>
<keyword evidence="1" id="KW-0812">Transmembrane</keyword>